<gene>
    <name evidence="1" type="ORF">BCCH1_77920</name>
</gene>
<protein>
    <submittedName>
        <fullName evidence="1">Uncharacterized protein</fullName>
    </submittedName>
</protein>
<dbReference type="AlphaFoldDB" id="A0A250LP02"/>
<accession>A0A250LP02</accession>
<name>A0A250LP02_9BURK</name>
<geneLocation type="plasmid" evidence="1">
    <name>pBC453</name>
</geneLocation>
<organism evidence="1">
    <name type="scientific">Burkholderia contaminans</name>
    <dbReference type="NCBI Taxonomy" id="488447"/>
    <lineage>
        <taxon>Bacteria</taxon>
        <taxon>Pseudomonadati</taxon>
        <taxon>Pseudomonadota</taxon>
        <taxon>Betaproteobacteria</taxon>
        <taxon>Burkholderiales</taxon>
        <taxon>Burkholderiaceae</taxon>
        <taxon>Burkholderia</taxon>
        <taxon>Burkholderia cepacia complex</taxon>
    </lineage>
</organism>
<sequence length="78" mass="8566">MTPISAKNAKAAISVSRPTDFETATTLARSRPGLNFREARGAVDAVTREARSRRKSLRETLANRSGGTCHVAWRETNH</sequence>
<reference evidence="1" key="1">
    <citation type="journal article" date="2016" name="Biosci. Biotechnol. Biochem.">
        <title>Bioconversion of AHX to AOH by resting cells of Burkholderia contaminans CH-1.</title>
        <authorList>
            <person name="Choi J.H."/>
            <person name="Kikuchi A."/>
            <person name="Pumkaeo P."/>
            <person name="Hirai H."/>
            <person name="Tokuyama S."/>
            <person name="Kawagishi H."/>
        </authorList>
    </citation>
    <scope>NUCLEOTIDE SEQUENCE</scope>
    <source>
        <strain evidence="1">CH-1</strain>
        <plasmid evidence="1">pBC453</plasmid>
    </source>
</reference>
<proteinExistence type="predicted"/>
<dbReference type="EMBL" id="AP018360">
    <property type="protein sequence ID" value="BBA45281.1"/>
    <property type="molecule type" value="Genomic_DNA"/>
</dbReference>
<keyword evidence="1" id="KW-0614">Plasmid</keyword>
<reference evidence="1" key="2">
    <citation type="journal article" date="2017" name="Genome Announc.">
        <title>High-Quality Draft Genome Sequence of Burkholderia contaminans CH-1, a Gram-Negative Bacterium That Metabolizes 2-Azahypoxanthine, a Plant Growth-Regulating Compound.</title>
        <authorList>
            <person name="Choi J.-H."/>
            <person name="Sugiura H."/>
            <person name="Moriuchi R."/>
            <person name="Kawagishi H."/>
            <person name="Dohra H."/>
        </authorList>
    </citation>
    <scope>NUCLEOTIDE SEQUENCE</scope>
    <source>
        <strain evidence="1">CH-1</strain>
        <plasmid evidence="1">pBC453</plasmid>
    </source>
</reference>
<evidence type="ECO:0000313" key="1">
    <source>
        <dbReference type="EMBL" id="BBA45281.1"/>
    </source>
</evidence>